<dbReference type="GeneID" id="94302626"/>
<organism evidence="1">
    <name type="scientific">Spironucleus salmonicida</name>
    <dbReference type="NCBI Taxonomy" id="348837"/>
    <lineage>
        <taxon>Eukaryota</taxon>
        <taxon>Metamonada</taxon>
        <taxon>Diplomonadida</taxon>
        <taxon>Hexamitidae</taxon>
        <taxon>Hexamitinae</taxon>
        <taxon>Spironucleus</taxon>
    </lineage>
</organism>
<evidence type="ECO:0000313" key="2">
    <source>
        <dbReference type="EMBL" id="KAH0569647.1"/>
    </source>
</evidence>
<proteinExistence type="predicted"/>
<dbReference type="VEuPathDB" id="GiardiaDB:SS50377_28603"/>
<gene>
    <name evidence="2" type="ORF">SS50377_28603</name>
    <name evidence="1" type="ORF">SS50377_fx006</name>
</gene>
<dbReference type="Proteomes" id="UP000018208">
    <property type="component" value="Unassembled WGS sequence"/>
</dbReference>
<reference evidence="1 2" key="1">
    <citation type="journal article" date="2014" name="PLoS Genet.">
        <title>The Genome of Spironucleus salmonicida Highlights a Fish Pathogen Adapted to Fluctuating Environments.</title>
        <authorList>
            <person name="Xu F."/>
            <person name="Jerlstrom-Hultqvist J."/>
            <person name="Einarsson E."/>
            <person name="Astvaldsson A."/>
            <person name="Svard S.G."/>
            <person name="Andersson J.O."/>
        </authorList>
    </citation>
    <scope>NUCLEOTIDE SEQUENCE</scope>
    <source>
        <strain evidence="2">ATCC 50377</strain>
    </source>
</reference>
<dbReference type="AlphaFoldDB" id="V6LAY5"/>
<dbReference type="RefSeq" id="XP_067760420.1">
    <property type="nucleotide sequence ID" value="XM_067912363.1"/>
</dbReference>
<sequence length="143" mass="16921">MQIYYFTVQFKTKVKCFQFVIGIQCQIYCTNIKETQQAKDIELYLILLDTYTTALYQYQVSIKHMQFPPSLQQSQSQQNILLTYNNILRKLRFQCQIVKIRQAPVDCTQSYQLQLCQFRVSSIFASCAASNARWTGKIRPMFR</sequence>
<reference evidence="2" key="2">
    <citation type="submission" date="2020-12" db="EMBL/GenBank/DDBJ databases">
        <title>New Spironucleus salmonicida genome in near-complete chromosomes.</title>
        <authorList>
            <person name="Xu F."/>
            <person name="Kurt Z."/>
            <person name="Jimenez-Gonzalez A."/>
            <person name="Astvaldsson A."/>
            <person name="Andersson J.O."/>
            <person name="Svard S.G."/>
        </authorList>
    </citation>
    <scope>NUCLEOTIDE SEQUENCE</scope>
    <source>
        <strain evidence="2">ATCC 50377</strain>
    </source>
</reference>
<dbReference type="EMBL" id="KI546169">
    <property type="protein sequence ID" value="EST41577.1"/>
    <property type="molecule type" value="Genomic_DNA"/>
</dbReference>
<keyword evidence="3" id="KW-1185">Reference proteome</keyword>
<name>V6LAY5_9EUKA</name>
<accession>V6LAY5</accession>
<evidence type="ECO:0000313" key="3">
    <source>
        <dbReference type="Proteomes" id="UP000018208"/>
    </source>
</evidence>
<dbReference type="KEGG" id="ssao:94302626"/>
<evidence type="ECO:0000313" key="1">
    <source>
        <dbReference type="EMBL" id="EST41577.1"/>
    </source>
</evidence>
<dbReference type="EMBL" id="AUWU02000009">
    <property type="protein sequence ID" value="KAH0569647.1"/>
    <property type="molecule type" value="Genomic_DNA"/>
</dbReference>
<protein>
    <submittedName>
        <fullName evidence="1">Uncharacterized protein</fullName>
    </submittedName>
</protein>